<evidence type="ECO:0000313" key="2">
    <source>
        <dbReference type="Proteomes" id="UP001487305"/>
    </source>
</evidence>
<evidence type="ECO:0000313" key="1">
    <source>
        <dbReference type="EMBL" id="MEQ3361439.1"/>
    </source>
</evidence>
<dbReference type="EMBL" id="JBBNOP010000001">
    <property type="protein sequence ID" value="MEQ3361439.1"/>
    <property type="molecule type" value="Genomic_DNA"/>
</dbReference>
<dbReference type="Gene3D" id="3.30.70.20">
    <property type="match status" value="1"/>
</dbReference>
<reference evidence="1 2" key="1">
    <citation type="submission" date="2024-04" db="EMBL/GenBank/DDBJ databases">
        <title>Human intestinal bacterial collection.</title>
        <authorList>
            <person name="Pauvert C."/>
            <person name="Hitch T.C.A."/>
            <person name="Clavel T."/>
        </authorList>
    </citation>
    <scope>NUCLEOTIDE SEQUENCE [LARGE SCALE GENOMIC DNA]</scope>
    <source>
        <strain evidence="1 2">CLA-KB-H42</strain>
    </source>
</reference>
<name>A0ABV1J8N4_9ACTN</name>
<protein>
    <recommendedName>
        <fullName evidence="3">4Fe-4S ferredoxin-type domain-containing protein</fullName>
    </recommendedName>
</protein>
<accession>A0ABV1J8N4</accession>
<dbReference type="Proteomes" id="UP001487305">
    <property type="component" value="Unassembled WGS sequence"/>
</dbReference>
<proteinExistence type="predicted"/>
<evidence type="ECO:0008006" key="3">
    <source>
        <dbReference type="Google" id="ProtNLM"/>
    </source>
</evidence>
<keyword evidence="2" id="KW-1185">Reference proteome</keyword>
<gene>
    <name evidence="1" type="ORF">AAA083_00455</name>
</gene>
<dbReference type="RefSeq" id="WP_102375614.1">
    <property type="nucleotide sequence ID" value="NZ_DBFADM010000002.1"/>
</dbReference>
<sequence length="110" mass="12239">MAKKVGVLVELDYCVGCSACQLSCQGYYDLPVTETYMRVFLGKPDVVDGHHEMFMSPYAYRLDKCAYCLEKEEGNAPCAAICISRALHVGELEEMKQLAAKTEGRLALYS</sequence>
<organism evidence="1 2">
    <name type="scientific">Raoultibacter massiliensis</name>
    <dbReference type="NCBI Taxonomy" id="1852371"/>
    <lineage>
        <taxon>Bacteria</taxon>
        <taxon>Bacillati</taxon>
        <taxon>Actinomycetota</taxon>
        <taxon>Coriobacteriia</taxon>
        <taxon>Eggerthellales</taxon>
        <taxon>Eggerthellaceae</taxon>
        <taxon>Raoultibacter</taxon>
    </lineage>
</organism>
<dbReference type="SUPFAM" id="SSF54862">
    <property type="entry name" value="4Fe-4S ferredoxins"/>
    <property type="match status" value="1"/>
</dbReference>
<comment type="caution">
    <text evidence="1">The sequence shown here is derived from an EMBL/GenBank/DDBJ whole genome shotgun (WGS) entry which is preliminary data.</text>
</comment>